<dbReference type="InParanoid" id="D0NM35"/>
<feature type="region of interest" description="Disordered" evidence="1">
    <location>
        <begin position="1"/>
        <end position="24"/>
    </location>
</feature>
<dbReference type="Proteomes" id="UP000006643">
    <property type="component" value="Unassembled WGS sequence"/>
</dbReference>
<dbReference type="RefSeq" id="XP_002899702.1">
    <property type="nucleotide sequence ID" value="XM_002899656.1"/>
</dbReference>
<evidence type="ECO:0000313" key="3">
    <source>
        <dbReference type="Proteomes" id="UP000006643"/>
    </source>
</evidence>
<dbReference type="OMA" id="STINEGC"/>
<evidence type="ECO:0000313" key="2">
    <source>
        <dbReference type="EMBL" id="EEY60756.1"/>
    </source>
</evidence>
<dbReference type="eggNOG" id="ENOG502RGRX">
    <property type="taxonomic scope" value="Eukaryota"/>
</dbReference>
<dbReference type="KEGG" id="pif:PITG_13482"/>
<feature type="compositionally biased region" description="Basic and acidic residues" evidence="1">
    <location>
        <begin position="163"/>
        <end position="176"/>
    </location>
</feature>
<protein>
    <submittedName>
        <fullName evidence="2">Uncharacterized protein</fullName>
    </submittedName>
</protein>
<dbReference type="HOGENOM" id="CLU_069029_0_0_1"/>
<reference evidence="3" key="1">
    <citation type="journal article" date="2009" name="Nature">
        <title>Genome sequence and analysis of the Irish potato famine pathogen Phytophthora infestans.</title>
        <authorList>
            <consortium name="The Broad Institute Genome Sequencing Platform"/>
            <person name="Haas B.J."/>
            <person name="Kamoun S."/>
            <person name="Zody M.C."/>
            <person name="Jiang R.H."/>
            <person name="Handsaker R.E."/>
            <person name="Cano L.M."/>
            <person name="Grabherr M."/>
            <person name="Kodira C.D."/>
            <person name="Raffaele S."/>
            <person name="Torto-Alalibo T."/>
            <person name="Bozkurt T.O."/>
            <person name="Ah-Fong A.M."/>
            <person name="Alvarado L."/>
            <person name="Anderson V.L."/>
            <person name="Armstrong M.R."/>
            <person name="Avrova A."/>
            <person name="Baxter L."/>
            <person name="Beynon J."/>
            <person name="Boevink P.C."/>
            <person name="Bollmann S.R."/>
            <person name="Bos J.I."/>
            <person name="Bulone V."/>
            <person name="Cai G."/>
            <person name="Cakir C."/>
            <person name="Carrington J.C."/>
            <person name="Chawner M."/>
            <person name="Conti L."/>
            <person name="Costanzo S."/>
            <person name="Ewan R."/>
            <person name="Fahlgren N."/>
            <person name="Fischbach M.A."/>
            <person name="Fugelstad J."/>
            <person name="Gilroy E.M."/>
            <person name="Gnerre S."/>
            <person name="Green P.J."/>
            <person name="Grenville-Briggs L.J."/>
            <person name="Griffith J."/>
            <person name="Grunwald N.J."/>
            <person name="Horn K."/>
            <person name="Horner N.R."/>
            <person name="Hu C.H."/>
            <person name="Huitema E."/>
            <person name="Jeong D.H."/>
            <person name="Jones A.M."/>
            <person name="Jones J.D."/>
            <person name="Jones R.W."/>
            <person name="Karlsson E.K."/>
            <person name="Kunjeti S.G."/>
            <person name="Lamour K."/>
            <person name="Liu Z."/>
            <person name="Ma L."/>
            <person name="Maclean D."/>
            <person name="Chibucos M.C."/>
            <person name="McDonald H."/>
            <person name="McWalters J."/>
            <person name="Meijer H.J."/>
            <person name="Morgan W."/>
            <person name="Morris P.F."/>
            <person name="Munro C.A."/>
            <person name="O'Neill K."/>
            <person name="Ospina-Giraldo M."/>
            <person name="Pinzon A."/>
            <person name="Pritchard L."/>
            <person name="Ramsahoye B."/>
            <person name="Ren Q."/>
            <person name="Restrepo S."/>
            <person name="Roy S."/>
            <person name="Sadanandom A."/>
            <person name="Savidor A."/>
            <person name="Schornack S."/>
            <person name="Schwartz D.C."/>
            <person name="Schumann U.D."/>
            <person name="Schwessinger B."/>
            <person name="Seyer L."/>
            <person name="Sharpe T."/>
            <person name="Silvar C."/>
            <person name="Song J."/>
            <person name="Studholme D.J."/>
            <person name="Sykes S."/>
            <person name="Thines M."/>
            <person name="van de Vondervoort P.J."/>
            <person name="Phuntumart V."/>
            <person name="Wawra S."/>
            <person name="Weide R."/>
            <person name="Win J."/>
            <person name="Young C."/>
            <person name="Zhou S."/>
            <person name="Fry W."/>
            <person name="Meyers B.C."/>
            <person name="van West P."/>
            <person name="Ristaino J."/>
            <person name="Govers F."/>
            <person name="Birch P.R."/>
            <person name="Whisson S.C."/>
            <person name="Judelson H.S."/>
            <person name="Nusbaum C."/>
        </authorList>
    </citation>
    <scope>NUCLEOTIDE SEQUENCE [LARGE SCALE GENOMIC DNA]</scope>
    <source>
        <strain evidence="3">T30-4</strain>
    </source>
</reference>
<sequence length="290" mass="32273">MADAGGEAGTTDGPVPTVGDFDTGLHEPLSDDEMLSLFQKHRRTRRKPVAVTRTVTPNLLDNAWTYFVSRWNTEGAVRFIPSLERRETDHEERSVSALARRIHNVAYDADRIGCYVHYAGGCTWCTENGRPRPRQGAWEQEVSEYPVSEAKQNLVGQYRRALSDVRRGGPPRHPEDLPPLERLPRTPSRSPERHQEATMRLPTIVHWAKPTLEVLAVRRNRNGAGVRPTTRTRTLGSGTVFVVPQDRLHDMTDVASTINEGCRTVTLEPCSVASARRPRPLGASSAQGSG</sequence>
<organism evidence="2 3">
    <name type="scientific">Phytophthora infestans (strain T30-4)</name>
    <name type="common">Potato late blight agent</name>
    <dbReference type="NCBI Taxonomy" id="403677"/>
    <lineage>
        <taxon>Eukaryota</taxon>
        <taxon>Sar</taxon>
        <taxon>Stramenopiles</taxon>
        <taxon>Oomycota</taxon>
        <taxon>Peronosporomycetes</taxon>
        <taxon>Peronosporales</taxon>
        <taxon>Peronosporaceae</taxon>
        <taxon>Phytophthora</taxon>
    </lineage>
</organism>
<feature type="compositionally biased region" description="Low complexity" evidence="1">
    <location>
        <begin position="1"/>
        <end position="13"/>
    </location>
</feature>
<dbReference type="AlphaFoldDB" id="D0NM35"/>
<feature type="region of interest" description="Disordered" evidence="1">
    <location>
        <begin position="163"/>
        <end position="196"/>
    </location>
</feature>
<dbReference type="EMBL" id="DS028146">
    <property type="protein sequence ID" value="EEY60756.1"/>
    <property type="molecule type" value="Genomic_DNA"/>
</dbReference>
<dbReference type="OrthoDB" id="108311at2759"/>
<dbReference type="VEuPathDB" id="FungiDB:PITG_13482"/>
<proteinExistence type="predicted"/>
<evidence type="ECO:0000256" key="1">
    <source>
        <dbReference type="SAM" id="MobiDB-lite"/>
    </source>
</evidence>
<name>D0NM35_PHYIT</name>
<gene>
    <name evidence="2" type="ORF">PITG_13482</name>
</gene>
<accession>D0NM35</accession>
<dbReference type="GeneID" id="9461896"/>
<keyword evidence="3" id="KW-1185">Reference proteome</keyword>